<keyword evidence="5 7" id="KW-1133">Transmembrane helix</keyword>
<keyword evidence="10" id="KW-1185">Reference proteome</keyword>
<accession>A0ABR7M6X2</accession>
<dbReference type="EMBL" id="MBUA01000012">
    <property type="protein sequence ID" value="MBC6490767.1"/>
    <property type="molecule type" value="Genomic_DNA"/>
</dbReference>
<proteinExistence type="inferred from homology"/>
<dbReference type="Proteomes" id="UP000765802">
    <property type="component" value="Unassembled WGS sequence"/>
</dbReference>
<keyword evidence="3 7" id="KW-0812">Transmembrane</keyword>
<evidence type="ECO:0000256" key="3">
    <source>
        <dbReference type="ARBA" id="ARBA00022692"/>
    </source>
</evidence>
<name>A0ABR7M6X2_9BACT</name>
<gene>
    <name evidence="9" type="ORF">BC349_06965</name>
</gene>
<evidence type="ECO:0000256" key="1">
    <source>
        <dbReference type="ARBA" id="ARBA00004141"/>
    </source>
</evidence>
<keyword evidence="6 7" id="KW-0472">Membrane</keyword>
<feature type="transmembrane region" description="Helical" evidence="7">
    <location>
        <begin position="125"/>
        <end position="145"/>
    </location>
</feature>
<organism evidence="9 10">
    <name type="scientific">Flavihumibacter stibioxidans</name>
    <dbReference type="NCBI Taxonomy" id="1834163"/>
    <lineage>
        <taxon>Bacteria</taxon>
        <taxon>Pseudomonadati</taxon>
        <taxon>Bacteroidota</taxon>
        <taxon>Chitinophagia</taxon>
        <taxon>Chitinophagales</taxon>
        <taxon>Chitinophagaceae</taxon>
        <taxon>Flavihumibacter</taxon>
    </lineage>
</organism>
<dbReference type="InterPro" id="IPR050925">
    <property type="entry name" value="Rhomboid_protease_S54"/>
</dbReference>
<dbReference type="GO" id="GO:0008233">
    <property type="term" value="F:peptidase activity"/>
    <property type="evidence" value="ECO:0007669"/>
    <property type="project" value="UniProtKB-KW"/>
</dbReference>
<evidence type="ECO:0000259" key="8">
    <source>
        <dbReference type="Pfam" id="PF01694"/>
    </source>
</evidence>
<dbReference type="Pfam" id="PF01694">
    <property type="entry name" value="Rhomboid"/>
    <property type="match status" value="1"/>
</dbReference>
<sequence length="260" mass="28446">MLFPISDDNSDRHITPYFTWALIAINILVFVFLQGMGSDTAFTYAFSTVPAEILTNRDIITEGQMVRDLATGQVFELPGLGPTPIPVLFTLLTSMFMHGSIAHLGGNMLYLWIFGDNLENRLGHLRYLFFYLLTGTIASLSHILFTQFTGSDPLVPSLGASGAISGVMGGYLLLYPTRRVNALLGWFIVAIPSWVALGMWIALQVVSGFGSLGGQQDNVAYAAHIGGFAAGFLLIKLFDRGAPPPPPSQKRQWVYRRGVQ</sequence>
<dbReference type="PANTHER" id="PTHR43731">
    <property type="entry name" value="RHOMBOID PROTEASE"/>
    <property type="match status" value="1"/>
</dbReference>
<feature type="domain" description="Peptidase S54 rhomboid" evidence="8">
    <location>
        <begin position="88"/>
        <end position="236"/>
    </location>
</feature>
<evidence type="ECO:0000256" key="7">
    <source>
        <dbReference type="SAM" id="Phobius"/>
    </source>
</evidence>
<dbReference type="Gene3D" id="1.20.1540.10">
    <property type="entry name" value="Rhomboid-like"/>
    <property type="match status" value="1"/>
</dbReference>
<keyword evidence="9" id="KW-0645">Protease</keyword>
<evidence type="ECO:0000256" key="6">
    <source>
        <dbReference type="ARBA" id="ARBA00023136"/>
    </source>
</evidence>
<protein>
    <submittedName>
        <fullName evidence="9">Rhomboid family intramembrane serine protease</fullName>
    </submittedName>
</protein>
<dbReference type="InterPro" id="IPR035952">
    <property type="entry name" value="Rhomboid-like_sf"/>
</dbReference>
<feature type="transmembrane region" description="Helical" evidence="7">
    <location>
        <begin position="87"/>
        <end position="113"/>
    </location>
</feature>
<dbReference type="InterPro" id="IPR022764">
    <property type="entry name" value="Peptidase_S54_rhomboid_dom"/>
</dbReference>
<evidence type="ECO:0000313" key="10">
    <source>
        <dbReference type="Proteomes" id="UP000765802"/>
    </source>
</evidence>
<reference evidence="9 10" key="1">
    <citation type="submission" date="2016-07" db="EMBL/GenBank/DDBJ databases">
        <title>Genome analysis of Flavihumibacter stibioxidans YS-17.</title>
        <authorList>
            <person name="Shi K."/>
            <person name="Han Y."/>
            <person name="Wang G."/>
        </authorList>
    </citation>
    <scope>NUCLEOTIDE SEQUENCE [LARGE SCALE GENOMIC DNA]</scope>
    <source>
        <strain evidence="9 10">YS-17</strain>
    </source>
</reference>
<dbReference type="PANTHER" id="PTHR43731:SF14">
    <property type="entry name" value="PRESENILIN-ASSOCIATED RHOMBOID-LIKE PROTEIN, MITOCHONDRIAL"/>
    <property type="match status" value="1"/>
</dbReference>
<feature type="transmembrane region" description="Helical" evidence="7">
    <location>
        <begin position="157"/>
        <end position="175"/>
    </location>
</feature>
<comment type="similarity">
    <text evidence="2">Belongs to the peptidase S54 family.</text>
</comment>
<dbReference type="RefSeq" id="WP_187256121.1">
    <property type="nucleotide sequence ID" value="NZ_JBHULF010000014.1"/>
</dbReference>
<evidence type="ECO:0000313" key="9">
    <source>
        <dbReference type="EMBL" id="MBC6490767.1"/>
    </source>
</evidence>
<keyword evidence="4" id="KW-0378">Hydrolase</keyword>
<evidence type="ECO:0000256" key="5">
    <source>
        <dbReference type="ARBA" id="ARBA00022989"/>
    </source>
</evidence>
<dbReference type="GO" id="GO:0006508">
    <property type="term" value="P:proteolysis"/>
    <property type="evidence" value="ECO:0007669"/>
    <property type="project" value="UniProtKB-KW"/>
</dbReference>
<feature type="transmembrane region" description="Helical" evidence="7">
    <location>
        <begin position="17"/>
        <end position="37"/>
    </location>
</feature>
<feature type="transmembrane region" description="Helical" evidence="7">
    <location>
        <begin position="219"/>
        <end position="238"/>
    </location>
</feature>
<evidence type="ECO:0000256" key="4">
    <source>
        <dbReference type="ARBA" id="ARBA00022801"/>
    </source>
</evidence>
<comment type="caution">
    <text evidence="9">The sequence shown here is derived from an EMBL/GenBank/DDBJ whole genome shotgun (WGS) entry which is preliminary data.</text>
</comment>
<dbReference type="SUPFAM" id="SSF144091">
    <property type="entry name" value="Rhomboid-like"/>
    <property type="match status" value="1"/>
</dbReference>
<feature type="transmembrane region" description="Helical" evidence="7">
    <location>
        <begin position="182"/>
        <end position="207"/>
    </location>
</feature>
<comment type="subcellular location">
    <subcellularLocation>
        <location evidence="1">Membrane</location>
        <topology evidence="1">Multi-pass membrane protein</topology>
    </subcellularLocation>
</comment>
<evidence type="ECO:0000256" key="2">
    <source>
        <dbReference type="ARBA" id="ARBA00009045"/>
    </source>
</evidence>